<comment type="caution">
    <text evidence="2">The sequence shown here is derived from an EMBL/GenBank/DDBJ whole genome shotgun (WGS) entry which is preliminary data.</text>
</comment>
<dbReference type="Proteomes" id="UP000278351">
    <property type="component" value="Unassembled WGS sequence"/>
</dbReference>
<dbReference type="Gene3D" id="3.10.180.10">
    <property type="entry name" value="2,3-Dihydroxybiphenyl 1,2-Dioxygenase, domain 1"/>
    <property type="match status" value="1"/>
</dbReference>
<reference evidence="2 3" key="1">
    <citation type="submission" date="2018-11" db="EMBL/GenBank/DDBJ databases">
        <title>Chitinophaga lutea sp.nov., isolate from arsenic contaminated soil.</title>
        <authorList>
            <person name="Zong Y."/>
        </authorList>
    </citation>
    <scope>NUCLEOTIDE SEQUENCE [LARGE SCALE GENOMIC DNA]</scope>
    <source>
        <strain evidence="2 3">ZY74</strain>
    </source>
</reference>
<feature type="domain" description="PhnB-like" evidence="1">
    <location>
        <begin position="9"/>
        <end position="128"/>
    </location>
</feature>
<dbReference type="SUPFAM" id="SSF54593">
    <property type="entry name" value="Glyoxalase/Bleomycin resistance protein/Dihydroxybiphenyl dioxygenase"/>
    <property type="match status" value="1"/>
</dbReference>
<dbReference type="EMBL" id="RPDH01000001">
    <property type="protein sequence ID" value="RPE13078.1"/>
    <property type="molecule type" value="Genomic_DNA"/>
</dbReference>
<evidence type="ECO:0000259" key="1">
    <source>
        <dbReference type="Pfam" id="PF06983"/>
    </source>
</evidence>
<dbReference type="RefSeq" id="WP_123845593.1">
    <property type="nucleotide sequence ID" value="NZ_RPDH01000001.1"/>
</dbReference>
<proteinExistence type="predicted"/>
<organism evidence="2 3">
    <name type="scientific">Chitinophaga lutea</name>
    <dbReference type="NCBI Taxonomy" id="2488634"/>
    <lineage>
        <taxon>Bacteria</taxon>
        <taxon>Pseudomonadati</taxon>
        <taxon>Bacteroidota</taxon>
        <taxon>Chitinophagia</taxon>
        <taxon>Chitinophagales</taxon>
        <taxon>Chitinophagaceae</taxon>
        <taxon>Chitinophaga</taxon>
    </lineage>
</organism>
<evidence type="ECO:0000313" key="3">
    <source>
        <dbReference type="Proteomes" id="UP000278351"/>
    </source>
</evidence>
<dbReference type="PIRSF" id="PIRSF021700">
    <property type="entry name" value="3_dmu_93_MTrfase"/>
    <property type="match status" value="1"/>
</dbReference>
<protein>
    <submittedName>
        <fullName evidence="2">VOC family protein</fullName>
    </submittedName>
</protein>
<dbReference type="AlphaFoldDB" id="A0A3N4PYP0"/>
<name>A0A3N4PYP0_9BACT</name>
<evidence type="ECO:0000313" key="2">
    <source>
        <dbReference type="EMBL" id="RPE13078.1"/>
    </source>
</evidence>
<dbReference type="OrthoDB" id="9806473at2"/>
<dbReference type="Pfam" id="PF06983">
    <property type="entry name" value="3-dmu-9_3-mt"/>
    <property type="match status" value="1"/>
</dbReference>
<keyword evidence="3" id="KW-1185">Reference proteome</keyword>
<dbReference type="InterPro" id="IPR029068">
    <property type="entry name" value="Glyas_Bleomycin-R_OHBP_Dase"/>
</dbReference>
<dbReference type="InterPro" id="IPR009725">
    <property type="entry name" value="3_dmu_93_MTrfase"/>
</dbReference>
<dbReference type="PANTHER" id="PTHR33990:SF2">
    <property type="entry name" value="PHNB-LIKE DOMAIN-CONTAINING PROTEIN"/>
    <property type="match status" value="1"/>
</dbReference>
<dbReference type="CDD" id="cd06588">
    <property type="entry name" value="PhnB_like"/>
    <property type="match status" value="1"/>
</dbReference>
<accession>A0A3N4PYP0</accession>
<sequence>MEKRLTQQRISSNLWFNKNAEEAVDFYLGIFKNSQKGRIARYGKEGFEFHGMPEGSVMTIEFALDGQEFIALNGGPHFQFNEAISFVVNCKTQEEVDYYWEKLTEGGDVKAQMCGWLKDKFGVSWQVVPEELTDMLQDPDAAKVAKVSNAVFQMKKLDLPKLREAYGK</sequence>
<gene>
    <name evidence="2" type="ORF">EGT74_05960</name>
</gene>
<dbReference type="InterPro" id="IPR028973">
    <property type="entry name" value="PhnB-like"/>
</dbReference>
<dbReference type="PANTHER" id="PTHR33990">
    <property type="entry name" value="PROTEIN YJDN-RELATED"/>
    <property type="match status" value="1"/>
</dbReference>